<dbReference type="Pfam" id="PF01648">
    <property type="entry name" value="ACPS"/>
    <property type="match status" value="1"/>
</dbReference>
<name>A0A6G7VE54_9GAMM</name>
<comment type="similarity">
    <text evidence="1">Belongs to the P-Pant transferase superfamily. Gsp/Sfp/HetI/AcpT family.</text>
</comment>
<evidence type="ECO:0000313" key="5">
    <source>
        <dbReference type="Proteomes" id="UP000502699"/>
    </source>
</evidence>
<dbReference type="RefSeq" id="WP_166270910.1">
    <property type="nucleotide sequence ID" value="NZ_CP048029.1"/>
</dbReference>
<evidence type="ECO:0000313" key="4">
    <source>
        <dbReference type="EMBL" id="QIK38146.1"/>
    </source>
</evidence>
<dbReference type="SUPFAM" id="SSF56214">
    <property type="entry name" value="4'-phosphopantetheinyl transferase"/>
    <property type="match status" value="2"/>
</dbReference>
<reference evidence="5" key="1">
    <citation type="submission" date="2020-01" db="EMBL/GenBank/DDBJ databases">
        <title>Caldichromatium gen. nov., sp. nov., a thermophilic purple sulfur bacterium member of the family Chromatiaceae isolated from Nakabusa hot spring, Japan.</title>
        <authorList>
            <person name="Saini M.K."/>
            <person name="Hanada S."/>
            <person name="Tank M."/>
        </authorList>
    </citation>
    <scope>NUCLEOTIDE SEQUENCE [LARGE SCALE GENOMIC DNA]</scope>
    <source>
        <strain evidence="5">No.7</strain>
    </source>
</reference>
<dbReference type="InterPro" id="IPR008278">
    <property type="entry name" value="4-PPantetheinyl_Trfase_dom"/>
</dbReference>
<dbReference type="Proteomes" id="UP000502699">
    <property type="component" value="Chromosome"/>
</dbReference>
<dbReference type="KEGG" id="cjap:GWK36_09315"/>
<sequence length="236" mass="26263">MPPAVIWQAPPGYLALPVGALHLWRISLSGADLEPDAYWPLLNAEQRSRTQALRDPRLRARYARGRAGLNLILARYLQRPPAQIETQRTPNGKPKLCGADAWLRFSFTHSDGIALVALSCGPQAELGVDCERIRPRPHLLAIARRLFDPETCAELESAPPNERLERFYWAWTALEARVKWDGRGLFAPPLPQMPPPQIVHVVPAAGYCAAIARSRLPPLADWSVFALDRLDPSAHA</sequence>
<dbReference type="GO" id="GO:0019878">
    <property type="term" value="P:lysine biosynthetic process via aminoadipic acid"/>
    <property type="evidence" value="ECO:0007669"/>
    <property type="project" value="TreeGrafter"/>
</dbReference>
<protein>
    <submittedName>
        <fullName evidence="4">4'-phosphopantetheinyl transferase superfamily protein</fullName>
    </submittedName>
</protein>
<dbReference type="GO" id="GO:0008897">
    <property type="term" value="F:holo-[acyl-carrier-protein] synthase activity"/>
    <property type="evidence" value="ECO:0007669"/>
    <property type="project" value="InterPro"/>
</dbReference>
<keyword evidence="5" id="KW-1185">Reference proteome</keyword>
<evidence type="ECO:0000256" key="1">
    <source>
        <dbReference type="ARBA" id="ARBA00010990"/>
    </source>
</evidence>
<dbReference type="AlphaFoldDB" id="A0A6G7VE54"/>
<dbReference type="EMBL" id="CP048029">
    <property type="protein sequence ID" value="QIK38146.1"/>
    <property type="molecule type" value="Genomic_DNA"/>
</dbReference>
<accession>A0A6G7VE54</accession>
<feature type="domain" description="4'-phosphopantetheinyl transferase" evidence="3">
    <location>
        <begin position="126"/>
        <end position="186"/>
    </location>
</feature>
<gene>
    <name evidence="4" type="ORF">GWK36_09315</name>
</gene>
<dbReference type="GO" id="GO:0000287">
    <property type="term" value="F:magnesium ion binding"/>
    <property type="evidence" value="ECO:0007669"/>
    <property type="project" value="InterPro"/>
</dbReference>
<dbReference type="GO" id="GO:0005829">
    <property type="term" value="C:cytosol"/>
    <property type="evidence" value="ECO:0007669"/>
    <property type="project" value="TreeGrafter"/>
</dbReference>
<keyword evidence="2 4" id="KW-0808">Transferase</keyword>
<dbReference type="InterPro" id="IPR050559">
    <property type="entry name" value="P-Pant_transferase_sf"/>
</dbReference>
<dbReference type="PANTHER" id="PTHR12215">
    <property type="entry name" value="PHOSPHOPANTETHEINE TRANSFERASE"/>
    <property type="match status" value="1"/>
</dbReference>
<dbReference type="Gene3D" id="3.90.470.20">
    <property type="entry name" value="4'-phosphopantetheinyl transferase domain"/>
    <property type="match status" value="1"/>
</dbReference>
<evidence type="ECO:0000259" key="3">
    <source>
        <dbReference type="Pfam" id="PF01648"/>
    </source>
</evidence>
<dbReference type="PANTHER" id="PTHR12215:SF10">
    <property type="entry name" value="L-AMINOADIPATE-SEMIALDEHYDE DEHYDROGENASE-PHOSPHOPANTETHEINYL TRANSFERASE"/>
    <property type="match status" value="1"/>
</dbReference>
<organism evidence="4 5">
    <name type="scientific">Caldichromatium japonicum</name>
    <dbReference type="NCBI Taxonomy" id="2699430"/>
    <lineage>
        <taxon>Bacteria</taxon>
        <taxon>Pseudomonadati</taxon>
        <taxon>Pseudomonadota</taxon>
        <taxon>Gammaproteobacteria</taxon>
        <taxon>Chromatiales</taxon>
        <taxon>Chromatiaceae</taxon>
        <taxon>Caldichromatium</taxon>
    </lineage>
</organism>
<dbReference type="InterPro" id="IPR037143">
    <property type="entry name" value="4-PPantetheinyl_Trfase_dom_sf"/>
</dbReference>
<evidence type="ECO:0000256" key="2">
    <source>
        <dbReference type="ARBA" id="ARBA00022679"/>
    </source>
</evidence>
<proteinExistence type="inferred from homology"/>